<evidence type="ECO:0000259" key="4">
    <source>
        <dbReference type="PROSITE" id="PS50110"/>
    </source>
</evidence>
<proteinExistence type="predicted"/>
<dbReference type="Pfam" id="PF00072">
    <property type="entry name" value="Response_reg"/>
    <property type="match status" value="1"/>
</dbReference>
<dbReference type="InterPro" id="IPR001633">
    <property type="entry name" value="EAL_dom"/>
</dbReference>
<dbReference type="Pfam" id="PF00563">
    <property type="entry name" value="EAL"/>
    <property type="match status" value="1"/>
</dbReference>
<dbReference type="PANTHER" id="PTHR33121">
    <property type="entry name" value="CYCLIC DI-GMP PHOSPHODIESTERASE PDEF"/>
    <property type="match status" value="1"/>
</dbReference>
<comment type="function">
    <text evidence="2">May play the central regulatory role in sporulation. It may be an element of the effector pathway responsible for the activation of sporulation genes in response to nutritional stress. Spo0A may act in concert with spo0H (a sigma factor) to control the expression of some genes that are critical to the sporulation process.</text>
</comment>
<dbReference type="Gene3D" id="3.20.20.450">
    <property type="entry name" value="EAL domain"/>
    <property type="match status" value="1"/>
</dbReference>
<dbReference type="SMART" id="SM00052">
    <property type="entry name" value="EAL"/>
    <property type="match status" value="1"/>
</dbReference>
<dbReference type="InterPro" id="IPR043128">
    <property type="entry name" value="Rev_trsase/Diguanyl_cyclase"/>
</dbReference>
<feature type="domain" description="GGDEF" evidence="6">
    <location>
        <begin position="172"/>
        <end position="299"/>
    </location>
</feature>
<feature type="modified residue" description="4-aspartylphosphate" evidence="3">
    <location>
        <position position="66"/>
    </location>
</feature>
<dbReference type="InterPro" id="IPR050706">
    <property type="entry name" value="Cyclic-di-GMP_PDE-like"/>
</dbReference>
<dbReference type="InterPro" id="IPR011006">
    <property type="entry name" value="CheY-like_superfamily"/>
</dbReference>
<evidence type="ECO:0000259" key="6">
    <source>
        <dbReference type="PROSITE" id="PS50887"/>
    </source>
</evidence>
<dbReference type="RefSeq" id="WP_099386458.1">
    <property type="nucleotide sequence ID" value="NZ_JANSWH010000072.1"/>
</dbReference>
<dbReference type="Gene3D" id="3.30.70.270">
    <property type="match status" value="1"/>
</dbReference>
<keyword evidence="3" id="KW-0597">Phosphoprotein</keyword>
<dbReference type="Pfam" id="PF00990">
    <property type="entry name" value="GGDEF"/>
    <property type="match status" value="1"/>
</dbReference>
<dbReference type="SMART" id="SM00448">
    <property type="entry name" value="REC"/>
    <property type="match status" value="1"/>
</dbReference>
<dbReference type="PROSITE" id="PS50883">
    <property type="entry name" value="EAL"/>
    <property type="match status" value="1"/>
</dbReference>
<comment type="caution">
    <text evidence="7">The sequence shown here is derived from an EMBL/GenBank/DDBJ whole genome shotgun (WGS) entry which is preliminary data.</text>
</comment>
<reference evidence="7 8" key="1">
    <citation type="submission" date="2017-10" db="EMBL/GenBank/DDBJ databases">
        <title>Resolving the taxonomy of Roseburia spp., Eubacterium rectale and Agathobacter spp. through phylogenomic analysis.</title>
        <authorList>
            <person name="Sheridan P.O."/>
            <person name="Walker A.W."/>
            <person name="Duncan S.H."/>
            <person name="Scott K.P."/>
            <person name="Toole P.W.O."/>
            <person name="Luis P."/>
            <person name="Flint H.J."/>
        </authorList>
    </citation>
    <scope>NUCLEOTIDE SEQUENCE [LARGE SCALE GENOMIC DNA]</scope>
    <source>
        <strain evidence="7 8">JK623</strain>
    </source>
</reference>
<gene>
    <name evidence="7" type="ORF">CSX02_09150</name>
</gene>
<dbReference type="Proteomes" id="UP000224563">
    <property type="component" value="Unassembled WGS sequence"/>
</dbReference>
<sequence length="567" mass="65838">MTQTEYVETRFNLKRRILIVDDEEVERRILENILKDEYKVLLARDGEDALKIMREMPNIISLVLLDLFMPNKNGFEVLAEMREDEELSKIPVIILTADKTAEVKCLNSGATDFVSKPYNVPEVIRARVQKTIQLYESRHLISLTRDDALTGLLQLEYFKNYVRLALQYYPEVQRDMIVLNINRFHIINELYGRKFGDELLANVGKILHLYAEENAGVACRAHDDTFYLSLPHDEEPEHILWELHNQLAPNMADIRTRFRMGVYSNADQTVDCDKQIDCALRACNSIVHSFSNYVAYYDVAMYEKDAYEERLISELDRALEEKQFVLYYQPKYAIQGDKAYPVSAEALVRWNHPELGMISPGIFIPLFENNGLIKRVDMYIWKEAAEQIKRWKDKYGIVFPLSVNVSRVDLLEKDFVETICEIVRGAGIRSTDFMLEVTESAYTQDSKGIIEIVNQLRSMGFHISMDDFGSGYSSLNMVSSLPIDELKLDMGFVRHIHEDVKSYKLVEIVMEIAKLLDVKVVAEGVEIREQYDLLKKLGVHIIQGYYYSKPLPEAEFTKFVEERLNYE</sequence>
<accession>A0A2G3E1Q7</accession>
<dbReference type="InterPro" id="IPR029787">
    <property type="entry name" value="Nucleotide_cyclase"/>
</dbReference>
<dbReference type="SUPFAM" id="SSF52172">
    <property type="entry name" value="CheY-like"/>
    <property type="match status" value="1"/>
</dbReference>
<dbReference type="InterPro" id="IPR001789">
    <property type="entry name" value="Sig_transdc_resp-reg_receiver"/>
</dbReference>
<dbReference type="CDD" id="cd01948">
    <property type="entry name" value="EAL"/>
    <property type="match status" value="1"/>
</dbReference>
<dbReference type="PANTHER" id="PTHR33121:SF79">
    <property type="entry name" value="CYCLIC DI-GMP PHOSPHODIESTERASE PDED-RELATED"/>
    <property type="match status" value="1"/>
</dbReference>
<organism evidence="7 8">
    <name type="scientific">Agathobacter ruminis</name>
    <dbReference type="NCBI Taxonomy" id="1712665"/>
    <lineage>
        <taxon>Bacteria</taxon>
        <taxon>Bacillati</taxon>
        <taxon>Bacillota</taxon>
        <taxon>Clostridia</taxon>
        <taxon>Lachnospirales</taxon>
        <taxon>Lachnospiraceae</taxon>
        <taxon>Agathobacter</taxon>
    </lineage>
</organism>
<dbReference type="InterPro" id="IPR035919">
    <property type="entry name" value="EAL_sf"/>
</dbReference>
<evidence type="ECO:0000256" key="3">
    <source>
        <dbReference type="PROSITE-ProRule" id="PRU00169"/>
    </source>
</evidence>
<dbReference type="GO" id="GO:0071111">
    <property type="term" value="F:cyclic-guanylate-specific phosphodiesterase activity"/>
    <property type="evidence" value="ECO:0007669"/>
    <property type="project" value="InterPro"/>
</dbReference>
<evidence type="ECO:0000256" key="1">
    <source>
        <dbReference type="ARBA" id="ARBA00018672"/>
    </source>
</evidence>
<dbReference type="SUPFAM" id="SSF141868">
    <property type="entry name" value="EAL domain-like"/>
    <property type="match status" value="1"/>
</dbReference>
<protein>
    <recommendedName>
        <fullName evidence="1">Stage 0 sporulation protein A homolog</fullName>
    </recommendedName>
</protein>
<dbReference type="SMART" id="SM00267">
    <property type="entry name" value="GGDEF"/>
    <property type="match status" value="1"/>
</dbReference>
<feature type="domain" description="Response regulatory" evidence="4">
    <location>
        <begin position="16"/>
        <end position="131"/>
    </location>
</feature>
<dbReference type="InterPro" id="IPR000160">
    <property type="entry name" value="GGDEF_dom"/>
</dbReference>
<name>A0A2G3E1Q7_9FIRM</name>
<dbReference type="EMBL" id="PDYG01000074">
    <property type="protein sequence ID" value="PHU37169.1"/>
    <property type="molecule type" value="Genomic_DNA"/>
</dbReference>
<dbReference type="PROSITE" id="PS50110">
    <property type="entry name" value="RESPONSE_REGULATORY"/>
    <property type="match status" value="1"/>
</dbReference>
<dbReference type="GO" id="GO:0000160">
    <property type="term" value="P:phosphorelay signal transduction system"/>
    <property type="evidence" value="ECO:0007669"/>
    <property type="project" value="InterPro"/>
</dbReference>
<dbReference type="AlphaFoldDB" id="A0A2G3E1Q7"/>
<evidence type="ECO:0000313" key="8">
    <source>
        <dbReference type="Proteomes" id="UP000224563"/>
    </source>
</evidence>
<evidence type="ECO:0000313" key="7">
    <source>
        <dbReference type="EMBL" id="PHU37169.1"/>
    </source>
</evidence>
<keyword evidence="8" id="KW-1185">Reference proteome</keyword>
<evidence type="ECO:0000256" key="2">
    <source>
        <dbReference type="ARBA" id="ARBA00024867"/>
    </source>
</evidence>
<feature type="domain" description="EAL" evidence="5">
    <location>
        <begin position="308"/>
        <end position="564"/>
    </location>
</feature>
<dbReference type="SUPFAM" id="SSF55073">
    <property type="entry name" value="Nucleotide cyclase"/>
    <property type="match status" value="1"/>
</dbReference>
<reference evidence="7 8" key="2">
    <citation type="submission" date="2017-10" db="EMBL/GenBank/DDBJ databases">
        <authorList>
            <person name="Banno H."/>
            <person name="Chua N.-H."/>
        </authorList>
    </citation>
    <scope>NUCLEOTIDE SEQUENCE [LARGE SCALE GENOMIC DNA]</scope>
    <source>
        <strain evidence="7 8">JK623</strain>
    </source>
</reference>
<dbReference type="PROSITE" id="PS50887">
    <property type="entry name" value="GGDEF"/>
    <property type="match status" value="1"/>
</dbReference>
<dbReference type="Gene3D" id="3.40.50.2300">
    <property type="match status" value="1"/>
</dbReference>
<evidence type="ECO:0000259" key="5">
    <source>
        <dbReference type="PROSITE" id="PS50883"/>
    </source>
</evidence>